<feature type="compositionally biased region" description="Basic and acidic residues" evidence="1">
    <location>
        <begin position="451"/>
        <end position="465"/>
    </location>
</feature>
<feature type="domain" description="C2H2-type" evidence="2">
    <location>
        <begin position="52"/>
        <end position="74"/>
    </location>
</feature>
<evidence type="ECO:0000256" key="1">
    <source>
        <dbReference type="SAM" id="MobiDB-lite"/>
    </source>
</evidence>
<feature type="region of interest" description="Disordered" evidence="1">
    <location>
        <begin position="408"/>
        <end position="511"/>
    </location>
</feature>
<dbReference type="PANTHER" id="PTHR36055">
    <property type="entry name" value="C2H2-LIKE ZINC FINGER PROTEIN"/>
    <property type="match status" value="1"/>
</dbReference>
<organism evidence="3 4">
    <name type="scientific">Adiantum capillus-veneris</name>
    <name type="common">Maidenhair fern</name>
    <dbReference type="NCBI Taxonomy" id="13818"/>
    <lineage>
        <taxon>Eukaryota</taxon>
        <taxon>Viridiplantae</taxon>
        <taxon>Streptophyta</taxon>
        <taxon>Embryophyta</taxon>
        <taxon>Tracheophyta</taxon>
        <taxon>Polypodiopsida</taxon>
        <taxon>Polypodiidae</taxon>
        <taxon>Polypodiales</taxon>
        <taxon>Pteridineae</taxon>
        <taxon>Pteridaceae</taxon>
        <taxon>Vittarioideae</taxon>
        <taxon>Adiantum</taxon>
    </lineage>
</organism>
<comment type="caution">
    <text evidence="3">The sequence shown here is derived from an EMBL/GenBank/DDBJ whole genome shotgun (WGS) entry which is preliminary data.</text>
</comment>
<feature type="compositionally biased region" description="Polar residues" evidence="1">
    <location>
        <begin position="497"/>
        <end position="509"/>
    </location>
</feature>
<feature type="region of interest" description="Disordered" evidence="1">
    <location>
        <begin position="229"/>
        <end position="273"/>
    </location>
</feature>
<dbReference type="PROSITE" id="PS00028">
    <property type="entry name" value="ZINC_FINGER_C2H2_1"/>
    <property type="match status" value="1"/>
</dbReference>
<accession>A0A9D4VDG0</accession>
<dbReference type="EMBL" id="JABFUD020000001">
    <property type="protein sequence ID" value="KAI5084223.1"/>
    <property type="molecule type" value="Genomic_DNA"/>
</dbReference>
<reference evidence="3" key="1">
    <citation type="submission" date="2021-01" db="EMBL/GenBank/DDBJ databases">
        <title>Adiantum capillus-veneris genome.</title>
        <authorList>
            <person name="Fang Y."/>
            <person name="Liao Q."/>
        </authorList>
    </citation>
    <scope>NUCLEOTIDE SEQUENCE</scope>
    <source>
        <strain evidence="3">H3</strain>
        <tissue evidence="3">Leaf</tissue>
    </source>
</reference>
<evidence type="ECO:0000259" key="2">
    <source>
        <dbReference type="PROSITE" id="PS00028"/>
    </source>
</evidence>
<proteinExistence type="predicted"/>
<feature type="region of interest" description="Disordered" evidence="1">
    <location>
        <begin position="1"/>
        <end position="25"/>
    </location>
</feature>
<name>A0A9D4VDG0_ADICA</name>
<gene>
    <name evidence="3" type="ORF">GOP47_0000392</name>
</gene>
<protein>
    <recommendedName>
        <fullName evidence="2">C2H2-type domain-containing protein</fullName>
    </recommendedName>
</protein>
<feature type="compositionally biased region" description="Basic and acidic residues" evidence="1">
    <location>
        <begin position="246"/>
        <end position="273"/>
    </location>
</feature>
<feature type="region of interest" description="Disordered" evidence="1">
    <location>
        <begin position="625"/>
        <end position="651"/>
    </location>
</feature>
<keyword evidence="4" id="KW-1185">Reference proteome</keyword>
<feature type="region of interest" description="Disordered" evidence="1">
    <location>
        <begin position="668"/>
        <end position="693"/>
    </location>
</feature>
<dbReference type="AlphaFoldDB" id="A0A9D4VDG0"/>
<sequence length="829" mass="92450">MQTSRMLRQLEERHRGREGQKSLTGPFLGLRKGFLNERKTAVSWPELGGKQCQKESCISKFDYPLNLRRHMWKHGDETYEAEKQKKRTEFVDFWNKLEAEKTHDIVAIRNLRLPELLLNLQTDDMVESLMGNLKVLDKNTRITVVTLVNAVQGLVSLSSKTLLRILDHLSGGNFLHGTLVPDMHQIVCEHANRMYGCQSENLPALLGFLVEYSVVKAWDDYVNDMEEKARGHVEQEKKKRQKSASKQKEPSKSKEAKEVSHGQSAVKKEKTTESLLKHRQDAFEQATTYEQAISVAVPLSNRLTAESDENLNSVSSLSNPLIVNERIDSDIHSSSMQSPLPVNEDRPRQLTPLTVPIPVHVSECENYTLLNSLTSKGEAISNAYSTSSEAAIPSDHFAKDDWQPVISKRSQRHRGGMAIPGSSPGQRGRNKQSSSHEVGGLPSIQCPSNRLEIRKKNERQYDTKHQQHTPPKMSLETRRPSDSIDISTTVPKGFRWQPNTHSLKPQSEGVTHKEAVSVSKAPGFSEVAGASSVDGQSTDDCTTVAAETPAFGPHFLAPGIQVLGSQIWDKEAWKITFGEITVDSLETNINRQGMEDALSHGDAPPKAADRTEINIASQKMQLVGSHGAIPPKDAEGSAYNRGSHSEVPPPEDARANVYEVVQGEGWNSAMNAPHHTLGDSHSLGSNSHPNVTEADHVNEENAGSSDRVAQDAARTTNVDDVQNFGEIYREFRKCLQKRWMVASTSPYCIDLERYEASWDSTMHIWARFWCASAITYPQCTGFKNIAANYILSERWTGDIVSALTYLSWTPVHLQIQEELGSTVDLPFNQ</sequence>
<dbReference type="Proteomes" id="UP000886520">
    <property type="component" value="Chromosome 1"/>
</dbReference>
<evidence type="ECO:0000313" key="3">
    <source>
        <dbReference type="EMBL" id="KAI5084223.1"/>
    </source>
</evidence>
<dbReference type="PANTHER" id="PTHR36055:SF1">
    <property type="entry name" value="C2H2-LIKE ZINC FINGER PROTEIN"/>
    <property type="match status" value="1"/>
</dbReference>
<evidence type="ECO:0000313" key="4">
    <source>
        <dbReference type="Proteomes" id="UP000886520"/>
    </source>
</evidence>
<dbReference type="InterPro" id="IPR013087">
    <property type="entry name" value="Znf_C2H2_type"/>
</dbReference>
<feature type="compositionally biased region" description="Basic and acidic residues" evidence="1">
    <location>
        <begin position="8"/>
        <end position="20"/>
    </location>
</feature>